<dbReference type="CDD" id="cd00198">
    <property type="entry name" value="vWFA"/>
    <property type="match status" value="2"/>
</dbReference>
<feature type="transmembrane region" description="Helical" evidence="1">
    <location>
        <begin position="6"/>
        <end position="26"/>
    </location>
</feature>
<keyword evidence="1" id="KW-1133">Transmembrane helix</keyword>
<name>A0A923EC64_CLOTT</name>
<dbReference type="RefSeq" id="WP_173680034.1">
    <property type="nucleotide sequence ID" value="NZ_JAAZWO010000007.1"/>
</dbReference>
<dbReference type="InterPro" id="IPR029062">
    <property type="entry name" value="Class_I_gatase-like"/>
</dbReference>
<dbReference type="SMART" id="SM00327">
    <property type="entry name" value="VWA"/>
    <property type="match status" value="2"/>
</dbReference>
<dbReference type="AlphaFoldDB" id="A0A923EC64"/>
<keyword evidence="1" id="KW-0812">Transmembrane</keyword>
<evidence type="ECO:0000256" key="1">
    <source>
        <dbReference type="SAM" id="Phobius"/>
    </source>
</evidence>
<feature type="transmembrane region" description="Helical" evidence="1">
    <location>
        <begin position="38"/>
        <end position="56"/>
    </location>
</feature>
<dbReference type="Proteomes" id="UP000563151">
    <property type="component" value="Unassembled WGS sequence"/>
</dbReference>
<dbReference type="InterPro" id="IPR002035">
    <property type="entry name" value="VWF_A"/>
</dbReference>
<reference evidence="3 4" key="1">
    <citation type="submission" date="2020-04" db="EMBL/GenBank/DDBJ databases">
        <title>Genomic insights into acetone-butanol-ethanol (ABE) fermentation by sequencing solventogenic clostridia strains.</title>
        <authorList>
            <person name="Brown S."/>
        </authorList>
    </citation>
    <scope>NUCLEOTIDE SEQUENCE [LARGE SCALE GENOMIC DNA]</scope>
    <source>
        <strain evidence="3 4">DJ011</strain>
    </source>
</reference>
<feature type="transmembrane region" description="Helical" evidence="1">
    <location>
        <begin position="818"/>
        <end position="839"/>
    </location>
</feature>
<accession>A0A923EC64</accession>
<organism evidence="3 4">
    <name type="scientific">Clostridium tetanomorphum</name>
    <dbReference type="NCBI Taxonomy" id="1553"/>
    <lineage>
        <taxon>Bacteria</taxon>
        <taxon>Bacillati</taxon>
        <taxon>Bacillota</taxon>
        <taxon>Clostridia</taxon>
        <taxon>Eubacteriales</taxon>
        <taxon>Clostridiaceae</taxon>
        <taxon>Clostridium</taxon>
    </lineage>
</organism>
<dbReference type="SUPFAM" id="SSF52317">
    <property type="entry name" value="Class I glutamine amidotransferase-like"/>
    <property type="match status" value="1"/>
</dbReference>
<evidence type="ECO:0000313" key="3">
    <source>
        <dbReference type="EMBL" id="MBC2397730.1"/>
    </source>
</evidence>
<gene>
    <name evidence="3" type="ORF">HGG79_08075</name>
</gene>
<dbReference type="Pfam" id="PF00092">
    <property type="entry name" value="VWA"/>
    <property type="match status" value="1"/>
</dbReference>
<dbReference type="Gene3D" id="3.40.50.410">
    <property type="entry name" value="von Willebrand factor, type A domain"/>
    <property type="match status" value="2"/>
</dbReference>
<protein>
    <submittedName>
        <fullName evidence="3">VWA domain-containing protein</fullName>
    </submittedName>
</protein>
<dbReference type="PROSITE" id="PS50234">
    <property type="entry name" value="VWFA"/>
    <property type="match status" value="1"/>
</dbReference>
<dbReference type="InterPro" id="IPR036465">
    <property type="entry name" value="vWFA_dom_sf"/>
</dbReference>
<dbReference type="PANTHER" id="PTHR37947:SF2">
    <property type="entry name" value="VON WILLEBRAND FACTOR TYPE A"/>
    <property type="match status" value="1"/>
</dbReference>
<dbReference type="EMBL" id="JAAZWO010000007">
    <property type="protein sequence ID" value="MBC2397730.1"/>
    <property type="molecule type" value="Genomic_DNA"/>
</dbReference>
<dbReference type="SUPFAM" id="SSF53300">
    <property type="entry name" value="vWA-like"/>
    <property type="match status" value="2"/>
</dbReference>
<evidence type="ECO:0000259" key="2">
    <source>
        <dbReference type="PROSITE" id="PS50234"/>
    </source>
</evidence>
<evidence type="ECO:0000313" key="4">
    <source>
        <dbReference type="Proteomes" id="UP000563151"/>
    </source>
</evidence>
<comment type="caution">
    <text evidence="3">The sequence shown here is derived from an EMBL/GenBank/DDBJ whole genome shotgun (WGS) entry which is preliminary data.</text>
</comment>
<sequence length="842" mass="95858">MSINMKLDIKIIIIFLLITFYFIYEAYRIKNYWNKKKLIFWITVRTMIIVLLFLSISNFNVSIKNIDTSTIFLIDESLSTEKYKKDIENYLNCQIGKKSKKDKIAVIGFGKEPVIEVPLTYEKNHIELGSKINKNFTNLEKAMDFAISYFPKNNNRRLVIITDKRENCGDIYNIKEKIKKENINLVLKEVKNEVENDVQITDIMIPENIYENGNIPVKIKIDSTSEDRGDIYLYLNDKKILTKKVNVKKGSNEFHFTIPIKNESEIILKGEMNFLKDINKFNNISTVYRDIRKDPKILVISENTKDAENINKLMDNLNIKRTNYISKEVPNDINFLCDFSEIILINSDYKSLPQKFDETLEKSVDKFGTGLLVIGGENSFALGGYEKTTLEKILPVNCKMKNNRKQANTGLVLLLDCSGSMNDESGGIKKIELAKQAAIEAINALEQEDYVGVLAFSDTLEWVVPFQKVNDKKKIVEDVGKLKSKGGTLIIPGLIESMKTLESASTKVKHMIFLTDGQAEKSGFDKYINEMKKNKITASTVAVGNDCDKEVLAHIADSSGGRKYVSKDFLSVPQILSKETYISQKKYINNESFTPKQLDDVFNKKRIALPKLNGYMGTGIKQGANLTLQSEKGDPIFAHWSYGLGKIAVWTSDMNGKWSGNWIAWDGVTKYWASPINYLLNDKEGKEINLQLKRNGGNVELLVSTNKNIKNEQVEVLVACPGNTEGKLNIDSISEGQFSGTFELNEIGKYSFLVILRDGDKVIDKSVKSVYLDYSPEHNITNEKYNSLDEIMMEFEGKYLNSNANVFKQNIDNKNISYISLDFILLPIVFLLFLIDILLRIN</sequence>
<keyword evidence="1" id="KW-0472">Membrane</keyword>
<proteinExistence type="predicted"/>
<feature type="domain" description="VWFA" evidence="2">
    <location>
        <begin position="410"/>
        <end position="579"/>
    </location>
</feature>
<dbReference type="PANTHER" id="PTHR37947">
    <property type="entry name" value="BLL2462 PROTEIN"/>
    <property type="match status" value="1"/>
</dbReference>
<dbReference type="Gene3D" id="3.40.50.880">
    <property type="match status" value="1"/>
</dbReference>
<keyword evidence="4" id="KW-1185">Reference proteome</keyword>
<dbReference type="Pfam" id="PF13519">
    <property type="entry name" value="VWA_2"/>
    <property type="match status" value="1"/>
</dbReference>